<name>A0ABN0X9T7_9LACT</name>
<dbReference type="InterPro" id="IPR001757">
    <property type="entry name" value="P_typ_ATPase"/>
</dbReference>
<dbReference type="Gene3D" id="1.20.1110.10">
    <property type="entry name" value="Calcium-transporting ATPase, transmembrane domain"/>
    <property type="match status" value="1"/>
</dbReference>
<evidence type="ECO:0000256" key="2">
    <source>
        <dbReference type="ARBA" id="ARBA00005675"/>
    </source>
</evidence>
<feature type="transmembrane region" description="Helical" evidence="12">
    <location>
        <begin position="704"/>
        <end position="723"/>
    </location>
</feature>
<dbReference type="NCBIfam" id="TIGR01494">
    <property type="entry name" value="ATPase_P-type"/>
    <property type="match status" value="2"/>
</dbReference>
<dbReference type="Pfam" id="PF13246">
    <property type="entry name" value="Cation_ATPase"/>
    <property type="match status" value="1"/>
</dbReference>
<dbReference type="SFLD" id="SFLDG00002">
    <property type="entry name" value="C1.7:_P-type_atpase_like"/>
    <property type="match status" value="1"/>
</dbReference>
<dbReference type="InterPro" id="IPR008250">
    <property type="entry name" value="ATPase_P-typ_transduc_dom_A_sf"/>
</dbReference>
<dbReference type="SUPFAM" id="SSF81665">
    <property type="entry name" value="Calcium ATPase, transmembrane domain M"/>
    <property type="match status" value="1"/>
</dbReference>
<dbReference type="InterPro" id="IPR004014">
    <property type="entry name" value="ATPase_P-typ_cation-transptr_N"/>
</dbReference>
<dbReference type="PANTHER" id="PTHR43294">
    <property type="entry name" value="SODIUM/POTASSIUM-TRANSPORTING ATPASE SUBUNIT ALPHA"/>
    <property type="match status" value="1"/>
</dbReference>
<evidence type="ECO:0000256" key="12">
    <source>
        <dbReference type="SAM" id="Phobius"/>
    </source>
</evidence>
<evidence type="ECO:0000256" key="1">
    <source>
        <dbReference type="ARBA" id="ARBA00004141"/>
    </source>
</evidence>
<dbReference type="Gene3D" id="3.40.50.1000">
    <property type="entry name" value="HAD superfamily/HAD-like"/>
    <property type="match status" value="1"/>
</dbReference>
<dbReference type="NCBIfam" id="TIGR01517">
    <property type="entry name" value="ATPase-IIB_Ca"/>
    <property type="match status" value="1"/>
</dbReference>
<evidence type="ECO:0000256" key="6">
    <source>
        <dbReference type="ARBA" id="ARBA00022741"/>
    </source>
</evidence>
<feature type="transmembrane region" description="Helical" evidence="12">
    <location>
        <begin position="854"/>
        <end position="870"/>
    </location>
</feature>
<dbReference type="InterPro" id="IPR006408">
    <property type="entry name" value="P-type_ATPase_IIB"/>
</dbReference>
<keyword evidence="15" id="KW-1185">Reference proteome</keyword>
<keyword evidence="6" id="KW-0547">Nucleotide-binding</keyword>
<keyword evidence="8" id="KW-0067">ATP-binding</keyword>
<dbReference type="SFLD" id="SFLDS00003">
    <property type="entry name" value="Haloacid_Dehalogenase"/>
    <property type="match status" value="1"/>
</dbReference>
<organism evidence="14 15">
    <name type="scientific">Alkalibacterium iburiense</name>
    <dbReference type="NCBI Taxonomy" id="290589"/>
    <lineage>
        <taxon>Bacteria</taxon>
        <taxon>Bacillati</taxon>
        <taxon>Bacillota</taxon>
        <taxon>Bacilli</taxon>
        <taxon>Lactobacillales</taxon>
        <taxon>Carnobacteriaceae</taxon>
        <taxon>Alkalibacterium</taxon>
    </lineage>
</organism>
<dbReference type="EC" id="7.2.2.10" evidence="3"/>
<dbReference type="Gene3D" id="2.70.150.10">
    <property type="entry name" value="Calcium-transporting ATPase, cytoplasmic transduction domain A"/>
    <property type="match status" value="1"/>
</dbReference>
<dbReference type="InterPro" id="IPR006068">
    <property type="entry name" value="ATPase_P-typ_cation-transptr_C"/>
</dbReference>
<feature type="domain" description="Cation-transporting P-type ATPase N-terminal" evidence="13">
    <location>
        <begin position="2"/>
        <end position="76"/>
    </location>
</feature>
<sequence>MEYKSRTKDDILKEWNVDLEKGLSSEEVTKQREKYGSNEFEEEQKASLLSKIAAQFKEVMNLILLFAGFLSLYISYSDPGHGYSEPIVIFIIIFINIALTIYQEGKAENALEALKSISAPETRVLRDGREQTIPSTDLVMGDIVLLQAGEGIGADIRLLEANNLQTEESSLTGESVPVDKDPNAEADEDAQVGDVSHTVFSGTSVTNGNAKGVVIAVGMESEMGQIAGLLSGDDKEKTPLQNRIDDLAKRLAVLAMISGVIIFVVNLLTSDLSFLDNLMLAVSLAVAAVPETLPVIVTLTLAYGVQNMAEKRAIIRNIPAVETLGSASVIASDKTGTLTQNQMSIQRLWVPNFEPTDADHDFDHHEEWMLKMMALSSNVKPSVDEEGNLKVEGNPTEAAIIRLVEEKGWSKEDLDQKYKRVYEFPFDSETKRMTTIHEHNNGNYIVISKGASERIFESSDIPSGTTVEEYERIHDEFADDALRVLSVASKIITELPDEEDMVREDLEKGMVYAGMVGMIDPPREESKQAVADAKKAGIRTIMITGDHAATATAIARDIGIADEQTKTITGTELQKLTDQELNDTIEDYAVYARVSPEDKIRIVKAWQDKGEVVAMTGDGVNDAPSLNSADVGTAMGIAGTEVAKNASDMVLTDDNFATIVQAVEEGRRVYGNIRKTIYFLLSANVAEVLLMLIVTILGGGIPLVPIHILFINVIADGIPGFGLSREPADADIMDQEPIERNESVFARGGYRIIGVGAATMLIISLIAFYVGRYVQLGNIEPSLEVAQTMTFLTLAWSSTLNIFVVRSRQSIFKVGFLSNKTIFWTTLFSLLLTGVIGAVPFLADIFMLAPLSPMHWAIAVGLSLMIFVTVEGDKLIIGRTANK</sequence>
<dbReference type="InterPro" id="IPR023214">
    <property type="entry name" value="HAD_sf"/>
</dbReference>
<proteinExistence type="inferred from homology"/>
<feature type="transmembrane region" description="Helical" evidence="12">
    <location>
        <begin position="677"/>
        <end position="698"/>
    </location>
</feature>
<feature type="transmembrane region" description="Helical" evidence="12">
    <location>
        <begin position="251"/>
        <end position="268"/>
    </location>
</feature>
<dbReference type="Gene3D" id="3.40.1110.10">
    <property type="entry name" value="Calcium-transporting ATPase, cytoplasmic domain N"/>
    <property type="match status" value="1"/>
</dbReference>
<feature type="transmembrane region" description="Helical" evidence="12">
    <location>
        <begin position="785"/>
        <end position="805"/>
    </location>
</feature>
<dbReference type="InterPro" id="IPR036412">
    <property type="entry name" value="HAD-like_sf"/>
</dbReference>
<dbReference type="SMART" id="SM00831">
    <property type="entry name" value="Cation_ATPase_N"/>
    <property type="match status" value="1"/>
</dbReference>
<keyword evidence="4" id="KW-0109">Calcium transport</keyword>
<comment type="subcellular location">
    <subcellularLocation>
        <location evidence="1">Membrane</location>
        <topology evidence="1">Multi-pass membrane protein</topology>
    </subcellularLocation>
</comment>
<evidence type="ECO:0000256" key="5">
    <source>
        <dbReference type="ARBA" id="ARBA00022692"/>
    </source>
</evidence>
<dbReference type="SFLD" id="SFLDF00027">
    <property type="entry name" value="p-type_atpase"/>
    <property type="match status" value="1"/>
</dbReference>
<keyword evidence="10 12" id="KW-1133">Transmembrane helix</keyword>
<dbReference type="InterPro" id="IPR059000">
    <property type="entry name" value="ATPase_P-type_domA"/>
</dbReference>
<dbReference type="InterPro" id="IPR023298">
    <property type="entry name" value="ATPase_P-typ_TM_dom_sf"/>
</dbReference>
<dbReference type="PRINTS" id="PR00120">
    <property type="entry name" value="HATPASE"/>
</dbReference>
<keyword evidence="5 12" id="KW-0812">Transmembrane</keyword>
<evidence type="ECO:0000256" key="3">
    <source>
        <dbReference type="ARBA" id="ARBA00012790"/>
    </source>
</evidence>
<feature type="transmembrane region" description="Helical" evidence="12">
    <location>
        <begin position="59"/>
        <end position="76"/>
    </location>
</feature>
<keyword evidence="9" id="KW-1278">Translocase</keyword>
<dbReference type="Pfam" id="PF00122">
    <property type="entry name" value="E1-E2_ATPase"/>
    <property type="match status" value="1"/>
</dbReference>
<dbReference type="RefSeq" id="WP_343754463.1">
    <property type="nucleotide sequence ID" value="NZ_BAAACW010000057.1"/>
</dbReference>
<evidence type="ECO:0000256" key="4">
    <source>
        <dbReference type="ARBA" id="ARBA00022568"/>
    </source>
</evidence>
<dbReference type="PROSITE" id="PS00154">
    <property type="entry name" value="ATPASE_E1_E2"/>
    <property type="match status" value="1"/>
</dbReference>
<dbReference type="Proteomes" id="UP001501166">
    <property type="component" value="Unassembled WGS sequence"/>
</dbReference>
<keyword evidence="4" id="KW-0406">Ion transport</keyword>
<dbReference type="InterPro" id="IPR044492">
    <property type="entry name" value="P_typ_ATPase_HD_dom"/>
</dbReference>
<comment type="similarity">
    <text evidence="2">Belongs to the cation transport ATPase (P-type) (TC 3.A.3) family. Type IIA subfamily.</text>
</comment>
<gene>
    <name evidence="14" type="ORF">GCM10008932_09470</name>
</gene>
<dbReference type="InterPro" id="IPR050510">
    <property type="entry name" value="Cation_transp_ATPase_P-type"/>
</dbReference>
<feature type="transmembrane region" description="Helical" evidence="12">
    <location>
        <begin position="280"/>
        <end position="305"/>
    </location>
</feature>
<evidence type="ECO:0000259" key="13">
    <source>
        <dbReference type="SMART" id="SM00831"/>
    </source>
</evidence>
<accession>A0ABN0X9T7</accession>
<keyword evidence="7" id="KW-0106">Calcium</keyword>
<evidence type="ECO:0000313" key="14">
    <source>
        <dbReference type="EMBL" id="GAA0358887.1"/>
    </source>
</evidence>
<dbReference type="SUPFAM" id="SSF56784">
    <property type="entry name" value="HAD-like"/>
    <property type="match status" value="1"/>
</dbReference>
<dbReference type="EMBL" id="BAAACW010000057">
    <property type="protein sequence ID" value="GAA0358887.1"/>
    <property type="molecule type" value="Genomic_DNA"/>
</dbReference>
<feature type="transmembrane region" description="Helical" evidence="12">
    <location>
        <begin position="826"/>
        <end position="848"/>
    </location>
</feature>
<dbReference type="PANTHER" id="PTHR43294:SF20">
    <property type="entry name" value="P-TYPE ATPASE"/>
    <property type="match status" value="1"/>
</dbReference>
<evidence type="ECO:0000256" key="10">
    <source>
        <dbReference type="ARBA" id="ARBA00022989"/>
    </source>
</evidence>
<dbReference type="Pfam" id="PF00690">
    <property type="entry name" value="Cation_ATPase_N"/>
    <property type="match status" value="1"/>
</dbReference>
<dbReference type="SUPFAM" id="SSF81653">
    <property type="entry name" value="Calcium ATPase, transduction domain A"/>
    <property type="match status" value="1"/>
</dbReference>
<keyword evidence="11 12" id="KW-0472">Membrane</keyword>
<dbReference type="Pfam" id="PF00689">
    <property type="entry name" value="Cation_ATPase_C"/>
    <property type="match status" value="1"/>
</dbReference>
<evidence type="ECO:0000256" key="7">
    <source>
        <dbReference type="ARBA" id="ARBA00022837"/>
    </source>
</evidence>
<evidence type="ECO:0000256" key="8">
    <source>
        <dbReference type="ARBA" id="ARBA00022840"/>
    </source>
</evidence>
<dbReference type="PRINTS" id="PR00119">
    <property type="entry name" value="CATATPASE"/>
</dbReference>
<feature type="transmembrane region" description="Helical" evidence="12">
    <location>
        <begin position="82"/>
        <end position="102"/>
    </location>
</feature>
<evidence type="ECO:0000256" key="11">
    <source>
        <dbReference type="ARBA" id="ARBA00023136"/>
    </source>
</evidence>
<dbReference type="InterPro" id="IPR018303">
    <property type="entry name" value="ATPase_P-typ_P_site"/>
</dbReference>
<dbReference type="InterPro" id="IPR023299">
    <property type="entry name" value="ATPase_P-typ_cyto_dom_N"/>
</dbReference>
<feature type="transmembrane region" description="Helical" evidence="12">
    <location>
        <begin position="750"/>
        <end position="770"/>
    </location>
</feature>
<evidence type="ECO:0000256" key="9">
    <source>
        <dbReference type="ARBA" id="ARBA00022967"/>
    </source>
</evidence>
<comment type="caution">
    <text evidence="14">The sequence shown here is derived from an EMBL/GenBank/DDBJ whole genome shotgun (WGS) entry which is preliminary data.</text>
</comment>
<reference evidence="14 15" key="1">
    <citation type="journal article" date="2019" name="Int. J. Syst. Evol. Microbiol.">
        <title>The Global Catalogue of Microorganisms (GCM) 10K type strain sequencing project: providing services to taxonomists for standard genome sequencing and annotation.</title>
        <authorList>
            <consortium name="The Broad Institute Genomics Platform"/>
            <consortium name="The Broad Institute Genome Sequencing Center for Infectious Disease"/>
            <person name="Wu L."/>
            <person name="Ma J."/>
        </authorList>
    </citation>
    <scope>NUCLEOTIDE SEQUENCE [LARGE SCALE GENOMIC DNA]</scope>
    <source>
        <strain evidence="14 15">JCM 12662</strain>
    </source>
</reference>
<keyword evidence="4" id="KW-0813">Transport</keyword>
<protein>
    <recommendedName>
        <fullName evidence="3">P-type Ca(2+) transporter</fullName>
        <ecNumber evidence="3">7.2.2.10</ecNumber>
    </recommendedName>
</protein>
<evidence type="ECO:0000313" key="15">
    <source>
        <dbReference type="Proteomes" id="UP001501166"/>
    </source>
</evidence>